<dbReference type="EMBL" id="JAAAMJ010000003">
    <property type="protein sequence ID" value="NDV86570.1"/>
    <property type="molecule type" value="Genomic_DNA"/>
</dbReference>
<reference evidence="2 3" key="1">
    <citation type="submission" date="2020-01" db="EMBL/GenBank/DDBJ databases">
        <title>Genomes of bacteria type strains.</title>
        <authorList>
            <person name="Chen J."/>
            <person name="Zhu S."/>
            <person name="Chen J."/>
        </authorList>
    </citation>
    <scope>NUCLEOTIDE SEQUENCE [LARGE SCALE GENOMIC DNA]</scope>
    <source>
        <strain evidence="2 3">KCTC 52919</strain>
    </source>
</reference>
<organism evidence="2 3">
    <name type="scientific">Aurantimonas aggregata</name>
    <dbReference type="NCBI Taxonomy" id="2047720"/>
    <lineage>
        <taxon>Bacteria</taxon>
        <taxon>Pseudomonadati</taxon>
        <taxon>Pseudomonadota</taxon>
        <taxon>Alphaproteobacteria</taxon>
        <taxon>Hyphomicrobiales</taxon>
        <taxon>Aurantimonadaceae</taxon>
        <taxon>Aurantimonas</taxon>
    </lineage>
</organism>
<name>A0A6L9MGB2_9HYPH</name>
<dbReference type="SUPFAM" id="SSF51621">
    <property type="entry name" value="Phosphoenolpyruvate/pyruvate domain"/>
    <property type="match status" value="1"/>
</dbReference>
<protein>
    <recommendedName>
        <fullName evidence="1">TIM-barrel domain-containing protein</fullName>
    </recommendedName>
</protein>
<accession>A0A6L9MGB2</accession>
<dbReference type="InterPro" id="IPR009215">
    <property type="entry name" value="TIM-br_IGPS-like"/>
</dbReference>
<evidence type="ECO:0000313" key="2">
    <source>
        <dbReference type="EMBL" id="NDV86570.1"/>
    </source>
</evidence>
<dbReference type="Gene3D" id="3.20.20.70">
    <property type="entry name" value="Aldolase class I"/>
    <property type="match status" value="1"/>
</dbReference>
<keyword evidence="3" id="KW-1185">Reference proteome</keyword>
<dbReference type="InterPro" id="IPR013785">
    <property type="entry name" value="Aldolase_TIM"/>
</dbReference>
<dbReference type="AlphaFoldDB" id="A0A6L9MGB2"/>
<gene>
    <name evidence="2" type="ORF">GTW51_07640</name>
</gene>
<feature type="domain" description="TIM-barrel" evidence="1">
    <location>
        <begin position="61"/>
        <end position="160"/>
    </location>
</feature>
<dbReference type="Proteomes" id="UP000476332">
    <property type="component" value="Unassembled WGS sequence"/>
</dbReference>
<sequence>MASCLPIVSRSPAAPGESGFIVAPFLANLAPSHREFVPLLPVNGVNDATLAALENGPIARGAIAGLLLVDPFLRLRDAKLALADAGVSRVANYPTVQLIDGDTARAFDSAKVGAAREVDALAAFQNAGFETVAFAATLQTAQAMLPHGPSMLVLHPGLALADWRERANACLGVARMIAVLRGETDLPLLVYRPHGFGHELDQAADQADGLAQIEE</sequence>
<dbReference type="RefSeq" id="WP_163043293.1">
    <property type="nucleotide sequence ID" value="NZ_JAAAMJ010000003.1"/>
</dbReference>
<dbReference type="Pfam" id="PF09370">
    <property type="entry name" value="PEP_hydrolase"/>
    <property type="match status" value="1"/>
</dbReference>
<evidence type="ECO:0000313" key="3">
    <source>
        <dbReference type="Proteomes" id="UP000476332"/>
    </source>
</evidence>
<dbReference type="InterPro" id="IPR015813">
    <property type="entry name" value="Pyrv/PenolPyrv_kinase-like_dom"/>
</dbReference>
<evidence type="ECO:0000259" key="1">
    <source>
        <dbReference type="Pfam" id="PF09370"/>
    </source>
</evidence>
<dbReference type="GO" id="GO:0003824">
    <property type="term" value="F:catalytic activity"/>
    <property type="evidence" value="ECO:0007669"/>
    <property type="project" value="InterPro"/>
</dbReference>
<proteinExistence type="predicted"/>
<comment type="caution">
    <text evidence="2">The sequence shown here is derived from an EMBL/GenBank/DDBJ whole genome shotgun (WGS) entry which is preliminary data.</text>
</comment>